<dbReference type="SUPFAM" id="SSF49265">
    <property type="entry name" value="Fibronectin type III"/>
    <property type="match status" value="1"/>
</dbReference>
<dbReference type="InterPro" id="IPR002035">
    <property type="entry name" value="VWF_A"/>
</dbReference>
<evidence type="ECO:0000313" key="4">
    <source>
        <dbReference type="EMBL" id="ROT70250.1"/>
    </source>
</evidence>
<keyword evidence="5" id="KW-1185">Reference proteome</keyword>
<feature type="domain" description="VWFA" evidence="3">
    <location>
        <begin position="339"/>
        <end position="440"/>
    </location>
</feature>
<accession>A0A423T1B5</accession>
<dbReference type="Gene3D" id="2.60.40.10">
    <property type="entry name" value="Immunoglobulins"/>
    <property type="match status" value="1"/>
</dbReference>
<evidence type="ECO:0000313" key="5">
    <source>
        <dbReference type="Proteomes" id="UP000283509"/>
    </source>
</evidence>
<evidence type="ECO:0000256" key="1">
    <source>
        <dbReference type="SAM" id="MobiDB-lite"/>
    </source>
</evidence>
<dbReference type="AlphaFoldDB" id="A0A423T1B5"/>
<comment type="caution">
    <text evidence="4">The sequence shown here is derived from an EMBL/GenBank/DDBJ whole genome shotgun (WGS) entry which is preliminary data.</text>
</comment>
<evidence type="ECO:0008006" key="6">
    <source>
        <dbReference type="Google" id="ProtNLM"/>
    </source>
</evidence>
<feature type="region of interest" description="Disordered" evidence="1">
    <location>
        <begin position="927"/>
        <end position="948"/>
    </location>
</feature>
<dbReference type="GO" id="GO:0032991">
    <property type="term" value="C:protein-containing complex"/>
    <property type="evidence" value="ECO:0007669"/>
    <property type="project" value="UniProtKB-ARBA"/>
</dbReference>
<feature type="compositionally biased region" description="Polar residues" evidence="1">
    <location>
        <begin position="477"/>
        <end position="494"/>
    </location>
</feature>
<dbReference type="EMBL" id="QCYY01002447">
    <property type="protein sequence ID" value="ROT70250.1"/>
    <property type="molecule type" value="Genomic_DNA"/>
</dbReference>
<proteinExistence type="predicted"/>
<gene>
    <name evidence="4" type="ORF">C7M84_011459</name>
</gene>
<reference evidence="4 5" key="2">
    <citation type="submission" date="2019-01" db="EMBL/GenBank/DDBJ databases">
        <title>The decoding of complex shrimp genome reveals the adaptation for benthos swimmer, frequently molting mechanism and breeding impact on genome.</title>
        <authorList>
            <person name="Sun Y."/>
            <person name="Gao Y."/>
            <person name="Yu Y."/>
        </authorList>
    </citation>
    <scope>NUCLEOTIDE SEQUENCE [LARGE SCALE GENOMIC DNA]</scope>
    <source>
        <tissue evidence="4">Muscle</tissue>
    </source>
</reference>
<dbReference type="InterPro" id="IPR013642">
    <property type="entry name" value="CLCA_N"/>
</dbReference>
<dbReference type="SUPFAM" id="SSF53300">
    <property type="entry name" value="vWA-like"/>
    <property type="match status" value="1"/>
</dbReference>
<dbReference type="Pfam" id="PF08434">
    <property type="entry name" value="CLCA"/>
    <property type="match status" value="1"/>
</dbReference>
<dbReference type="InterPro" id="IPR051266">
    <property type="entry name" value="CLCR"/>
</dbReference>
<sequence length="975" mass="106631">MHQTPIATSSPARRDTMLLPSSLTTAVIALLSVSARPSEGRLALVDNGYEDLVVAISPAVNEAYAMDLIWSIKRTVSEASAVLFKATRRRAFFRDVKILLPMTWTSTTYDQLAFNQHFQSSEIRVDVSNAAYGGQPYTDQPGGCGVPGRYIHLTPEYLLNDGEAAWWGPRGKTLVHEWAKLRWGVFAEVGFPRDPAAPPFFWNSQGEVHGAENVSPTYCANRELSGELRDDLTNASCSYVDGLPDANCRFRPNASQAASSSLLGYYHMNSIVEFCDSVFASEKPHAVLAPSRHNLMCKGRSVWDVMGLHPDFEGGANPPATASSPTKVTVLRPEVVRIALVLDYSSGMSDSRRIDKLQRSVKRWILREVPDGLFVGIIKFWSHAYPSAELTEVTGQSRKDLASRIDNILSSGCSIGAGLAMAMDVLENQNNPIIVVVSGSHEDNYPYIDDMLSKVVKFGARVVTVALGEVTFPPNIPASQSSSEGPTPRANSTPWPRRREGRRSRFRTRAKAGPDEGLLGALGYQPGGRPDDARVKVRGKGVVGCIFSSRREREPGVLARCWSPIQFIVGAAHCKFGLTQTEKSPSQERSASDNDQWHSCRCRDYRRCLVGCLSAGGRGRIVDLESSSACLRGLLYPCQCYSERERTRELTHPLSCLGPYGVDIPNNPVIVYAEIKQGNNPVVDARVRATITQPSEDLDAVELDLLDNGQGADTQAGDGVYSRYYTLYSGAGRYSVEVQVWDDGYAYVNNGYEKSNQQFLKTPTYCCGSVVPSSPDLGTPTGNFSRTVAVGSFQVLADPPAGDLLPPSRVTDLQASAAPLSLDLTWTAPGDDLDAGTVAGYEVRLSRNRSHLEDDSFDARGNETLLTLEESADMAELLLEAGQKVTLNLTLEDELERNRTYFVAIRAVDDVGLLSAASNPVVVVALESPPPSRPRHPRTPSAAALGHRPHRLRLARRRGIGGRRRRLCPEEEKTP</sequence>
<dbReference type="InterPro" id="IPR036465">
    <property type="entry name" value="vWFA_dom_sf"/>
</dbReference>
<protein>
    <recommendedName>
        <fullName evidence="6">Epithelial chloride channel protein-like</fullName>
    </recommendedName>
</protein>
<dbReference type="OrthoDB" id="687730at2759"/>
<dbReference type="Proteomes" id="UP000283509">
    <property type="component" value="Unassembled WGS sequence"/>
</dbReference>
<evidence type="ECO:0000259" key="2">
    <source>
        <dbReference type="Pfam" id="PF08434"/>
    </source>
</evidence>
<dbReference type="STRING" id="6689.A0A423T1B5"/>
<dbReference type="Gene3D" id="3.40.50.410">
    <property type="entry name" value="von Willebrand factor, type A domain"/>
    <property type="match status" value="1"/>
</dbReference>
<dbReference type="NCBIfam" id="NF041940">
    <property type="entry name" value="choice_anch_X"/>
    <property type="match status" value="1"/>
</dbReference>
<dbReference type="InterPro" id="IPR013783">
    <property type="entry name" value="Ig-like_fold"/>
</dbReference>
<dbReference type="InterPro" id="IPR036116">
    <property type="entry name" value="FN3_sf"/>
</dbReference>
<reference evidence="4 5" key="1">
    <citation type="submission" date="2018-04" db="EMBL/GenBank/DDBJ databases">
        <authorList>
            <person name="Zhang X."/>
            <person name="Yuan J."/>
            <person name="Li F."/>
            <person name="Xiang J."/>
        </authorList>
    </citation>
    <scope>NUCLEOTIDE SEQUENCE [LARGE SCALE GENOMIC DNA]</scope>
    <source>
        <tissue evidence="4">Muscle</tissue>
    </source>
</reference>
<name>A0A423T1B5_PENVA</name>
<feature type="region of interest" description="Disordered" evidence="1">
    <location>
        <begin position="474"/>
        <end position="535"/>
    </location>
</feature>
<dbReference type="PANTHER" id="PTHR10579">
    <property type="entry name" value="CALCIUM-ACTIVATED CHLORIDE CHANNEL REGULATOR"/>
    <property type="match status" value="1"/>
</dbReference>
<feature type="compositionally biased region" description="Basic residues" evidence="1">
    <location>
        <begin position="499"/>
        <end position="510"/>
    </location>
</feature>
<dbReference type="Pfam" id="PF13519">
    <property type="entry name" value="VWA_2"/>
    <property type="match status" value="1"/>
</dbReference>
<dbReference type="CDD" id="cd00198">
    <property type="entry name" value="vWFA"/>
    <property type="match status" value="1"/>
</dbReference>
<feature type="domain" description="Calcium-activated chloride channel N-terminal" evidence="2">
    <location>
        <begin position="44"/>
        <end position="313"/>
    </location>
</feature>
<dbReference type="PANTHER" id="PTHR10579:SF177">
    <property type="entry name" value="CALCIUM-ACTIVATED CHLORIDE CHANNEL REGULATOR 4-LIKE PROTEIN"/>
    <property type="match status" value="1"/>
</dbReference>
<organism evidence="4 5">
    <name type="scientific">Penaeus vannamei</name>
    <name type="common">Whiteleg shrimp</name>
    <name type="synonym">Litopenaeus vannamei</name>
    <dbReference type="NCBI Taxonomy" id="6689"/>
    <lineage>
        <taxon>Eukaryota</taxon>
        <taxon>Metazoa</taxon>
        <taxon>Ecdysozoa</taxon>
        <taxon>Arthropoda</taxon>
        <taxon>Crustacea</taxon>
        <taxon>Multicrustacea</taxon>
        <taxon>Malacostraca</taxon>
        <taxon>Eumalacostraca</taxon>
        <taxon>Eucarida</taxon>
        <taxon>Decapoda</taxon>
        <taxon>Dendrobranchiata</taxon>
        <taxon>Penaeoidea</taxon>
        <taxon>Penaeidae</taxon>
        <taxon>Penaeus</taxon>
    </lineage>
</organism>
<evidence type="ECO:0000259" key="3">
    <source>
        <dbReference type="Pfam" id="PF13519"/>
    </source>
</evidence>